<dbReference type="STRING" id="61819.ENSACIP00000007046"/>
<protein>
    <recommendedName>
        <fullName evidence="4">Zinc finger RING-type eukaryotic domain-containing protein</fullName>
    </recommendedName>
</protein>
<proteinExistence type="predicted"/>
<organism evidence="5 6">
    <name type="scientific">Amphilophus citrinellus</name>
    <name type="common">Midas cichlid</name>
    <name type="synonym">Cichlasoma citrinellum</name>
    <dbReference type="NCBI Taxonomy" id="61819"/>
    <lineage>
        <taxon>Eukaryota</taxon>
        <taxon>Metazoa</taxon>
        <taxon>Chordata</taxon>
        <taxon>Craniata</taxon>
        <taxon>Vertebrata</taxon>
        <taxon>Euteleostomi</taxon>
        <taxon>Actinopterygii</taxon>
        <taxon>Neopterygii</taxon>
        <taxon>Teleostei</taxon>
        <taxon>Neoteleostei</taxon>
        <taxon>Acanthomorphata</taxon>
        <taxon>Ovalentaria</taxon>
        <taxon>Cichlomorphae</taxon>
        <taxon>Cichliformes</taxon>
        <taxon>Cichlidae</taxon>
        <taxon>New World cichlids</taxon>
        <taxon>Cichlasomatinae</taxon>
        <taxon>Heroini</taxon>
        <taxon>Amphilophus</taxon>
    </lineage>
</organism>
<evidence type="ECO:0000256" key="3">
    <source>
        <dbReference type="ARBA" id="ARBA00022833"/>
    </source>
</evidence>
<dbReference type="AlphaFoldDB" id="A0A3Q0R901"/>
<reference evidence="5" key="2">
    <citation type="submission" date="2025-09" db="UniProtKB">
        <authorList>
            <consortium name="Ensembl"/>
        </authorList>
    </citation>
    <scope>IDENTIFICATION</scope>
</reference>
<dbReference type="Ensembl" id="ENSACIT00000007258.1">
    <property type="protein sequence ID" value="ENSACIP00000007046.1"/>
    <property type="gene ID" value="ENSACIG00000005533.1"/>
</dbReference>
<keyword evidence="1" id="KW-0479">Metal-binding</keyword>
<keyword evidence="3" id="KW-0862">Zinc</keyword>
<keyword evidence="6" id="KW-1185">Reference proteome</keyword>
<dbReference type="InterPro" id="IPR013083">
    <property type="entry name" value="Znf_RING/FYVE/PHD"/>
</dbReference>
<sequence>LDVSLREMAEKGVQLDQKAISCSICLDLLKDPVTTTCGHIFVFMLPTRAGRYGSKVISQYFFFQKGINRKARLSQSYMSQMSHRQVY</sequence>
<feature type="domain" description="Zinc finger RING-type eukaryotic" evidence="4">
    <location>
        <begin position="22"/>
        <end position="41"/>
    </location>
</feature>
<dbReference type="Proteomes" id="UP000261340">
    <property type="component" value="Unplaced"/>
</dbReference>
<dbReference type="Pfam" id="PF13445">
    <property type="entry name" value="zf-RING_UBOX"/>
    <property type="match status" value="1"/>
</dbReference>
<evidence type="ECO:0000256" key="2">
    <source>
        <dbReference type="ARBA" id="ARBA00022771"/>
    </source>
</evidence>
<dbReference type="GO" id="GO:0008270">
    <property type="term" value="F:zinc ion binding"/>
    <property type="evidence" value="ECO:0007669"/>
    <property type="project" value="UniProtKB-KW"/>
</dbReference>
<name>A0A3Q0R901_AMPCI</name>
<accession>A0A3Q0R901</accession>
<dbReference type="Gene3D" id="3.30.40.10">
    <property type="entry name" value="Zinc/RING finger domain, C3HC4 (zinc finger)"/>
    <property type="match status" value="1"/>
</dbReference>
<evidence type="ECO:0000313" key="6">
    <source>
        <dbReference type="Proteomes" id="UP000261340"/>
    </source>
</evidence>
<evidence type="ECO:0000256" key="1">
    <source>
        <dbReference type="ARBA" id="ARBA00022723"/>
    </source>
</evidence>
<evidence type="ECO:0000259" key="4">
    <source>
        <dbReference type="Pfam" id="PF13445"/>
    </source>
</evidence>
<dbReference type="GeneTree" id="ENSGT01000000214780"/>
<keyword evidence="2" id="KW-0863">Zinc-finger</keyword>
<dbReference type="SUPFAM" id="SSF57850">
    <property type="entry name" value="RING/U-box"/>
    <property type="match status" value="1"/>
</dbReference>
<dbReference type="InterPro" id="IPR027370">
    <property type="entry name" value="Znf-RING_euk"/>
</dbReference>
<evidence type="ECO:0000313" key="5">
    <source>
        <dbReference type="Ensembl" id="ENSACIP00000007046.1"/>
    </source>
</evidence>
<reference evidence="5" key="1">
    <citation type="submission" date="2025-08" db="UniProtKB">
        <authorList>
            <consortium name="Ensembl"/>
        </authorList>
    </citation>
    <scope>IDENTIFICATION</scope>
</reference>